<evidence type="ECO:0000256" key="2">
    <source>
        <dbReference type="ARBA" id="ARBA00022737"/>
    </source>
</evidence>
<feature type="transmembrane region" description="Helical" evidence="3">
    <location>
        <begin position="232"/>
        <end position="253"/>
    </location>
</feature>
<reference evidence="4 5" key="1">
    <citation type="submission" date="2012-06" db="EMBL/GenBank/DDBJ databases">
        <title>The complete chromosome of genome of Turneriella parva DSM 21527.</title>
        <authorList>
            <consortium name="US DOE Joint Genome Institute (JGI-PGF)"/>
            <person name="Lucas S."/>
            <person name="Han J."/>
            <person name="Lapidus A."/>
            <person name="Bruce D."/>
            <person name="Goodwin L."/>
            <person name="Pitluck S."/>
            <person name="Peters L."/>
            <person name="Kyrpides N."/>
            <person name="Mavromatis K."/>
            <person name="Ivanova N."/>
            <person name="Mikhailova N."/>
            <person name="Chertkov O."/>
            <person name="Detter J.C."/>
            <person name="Tapia R."/>
            <person name="Han C."/>
            <person name="Land M."/>
            <person name="Hauser L."/>
            <person name="Markowitz V."/>
            <person name="Cheng J.-F."/>
            <person name="Hugenholtz P."/>
            <person name="Woyke T."/>
            <person name="Wu D."/>
            <person name="Gronow S."/>
            <person name="Wellnitz S."/>
            <person name="Brambilla E."/>
            <person name="Klenk H.-P."/>
            <person name="Eisen J.A."/>
        </authorList>
    </citation>
    <scope>NUCLEOTIDE SEQUENCE [LARGE SCALE GENOMIC DNA]</scope>
    <source>
        <strain evidence="5">ATCC BAA-1111 / DSM 21527 / NCTC 11395 / H</strain>
    </source>
</reference>
<feature type="transmembrane region" description="Helical" evidence="3">
    <location>
        <begin position="158"/>
        <end position="180"/>
    </location>
</feature>
<protein>
    <submittedName>
        <fullName evidence="4">Leucine-rich repeat-containing protein</fullName>
    </submittedName>
</protein>
<dbReference type="InterPro" id="IPR050216">
    <property type="entry name" value="LRR_domain-containing"/>
</dbReference>
<proteinExistence type="predicted"/>
<evidence type="ECO:0000256" key="1">
    <source>
        <dbReference type="ARBA" id="ARBA00022614"/>
    </source>
</evidence>
<dbReference type="InterPro" id="IPR032675">
    <property type="entry name" value="LRR_dom_sf"/>
</dbReference>
<dbReference type="GO" id="GO:0005737">
    <property type="term" value="C:cytoplasm"/>
    <property type="evidence" value="ECO:0007669"/>
    <property type="project" value="TreeGrafter"/>
</dbReference>
<organism evidence="4 5">
    <name type="scientific">Turneriella parva (strain ATCC BAA-1111 / DSM 21527 / NCTC 11395 / H)</name>
    <name type="common">Leptospira parva</name>
    <dbReference type="NCBI Taxonomy" id="869212"/>
    <lineage>
        <taxon>Bacteria</taxon>
        <taxon>Pseudomonadati</taxon>
        <taxon>Spirochaetota</taxon>
        <taxon>Spirochaetia</taxon>
        <taxon>Leptospirales</taxon>
        <taxon>Leptospiraceae</taxon>
        <taxon>Turneriella</taxon>
    </lineage>
</organism>
<dbReference type="PANTHER" id="PTHR48051">
    <property type="match status" value="1"/>
</dbReference>
<evidence type="ECO:0000256" key="3">
    <source>
        <dbReference type="SAM" id="Phobius"/>
    </source>
</evidence>
<dbReference type="Pfam" id="PF13855">
    <property type="entry name" value="LRR_8"/>
    <property type="match status" value="1"/>
</dbReference>
<name>I4B679_TURPD</name>
<keyword evidence="1" id="KW-0433">Leucine-rich repeat</keyword>
<keyword evidence="2" id="KW-0677">Repeat</keyword>
<dbReference type="PATRIC" id="fig|869212.3.peg.2150"/>
<evidence type="ECO:0000313" key="4">
    <source>
        <dbReference type="EMBL" id="AFM12786.1"/>
    </source>
</evidence>
<dbReference type="SUPFAM" id="SSF52058">
    <property type="entry name" value="L domain-like"/>
    <property type="match status" value="1"/>
</dbReference>
<dbReference type="InterPro" id="IPR001611">
    <property type="entry name" value="Leu-rich_rpt"/>
</dbReference>
<dbReference type="KEGG" id="tpx:Turpa_2140"/>
<feature type="transmembrane region" description="Helical" evidence="3">
    <location>
        <begin position="21"/>
        <end position="43"/>
    </location>
</feature>
<dbReference type="PANTHER" id="PTHR48051:SF1">
    <property type="entry name" value="RAS SUPPRESSOR PROTEIN 1"/>
    <property type="match status" value="1"/>
</dbReference>
<dbReference type="OrthoDB" id="330733at2"/>
<dbReference type="STRING" id="869212.Turpa_2140"/>
<dbReference type="SMART" id="SM00369">
    <property type="entry name" value="LRR_TYP"/>
    <property type="match status" value="5"/>
</dbReference>
<gene>
    <name evidence="4" type="ordered locus">Turpa_2140</name>
</gene>
<dbReference type="AlphaFoldDB" id="I4B679"/>
<evidence type="ECO:0000313" key="5">
    <source>
        <dbReference type="Proteomes" id="UP000006048"/>
    </source>
</evidence>
<dbReference type="HOGENOM" id="CLU_628426_0_0_12"/>
<keyword evidence="5" id="KW-1185">Reference proteome</keyword>
<sequence length="436" mass="50837">MKKQKQKPEQSTSVRLRAFVPGLYSMLADYGPDLVFMALLAFLTPWLHARVSLPEIFPMTGRVFRYTTVILAGVEVILLYFYVRMAMHRQHMYNSELPFPAVISFLRIFSIFPVAMPLINEAEILCLIVIAFWILGHLAYANIFIGGVITRKLDAPSWLYRLVQVILFASMFCMATSSYIFMHDMGGLTWQHLTERPFDIWPFLLLVSMLYLPTRLFEFIQESMVDRDGRQFLFHTLRLFVIWLLLVAEIGTLDPKVLDTALEHAKNPEVVTKLDLANSDLTHLKEIARFTELRTLNLRANQLTQFPEEILGIENLRELTLTDNLIRRVPQDIGKLKNLESLALNSNKFTVFPHEILELPNLKILYLSENQLRELPAQIVRLKRLQKLIIGENQLQSLPLELLELPLREVNAEKNEFAYLDPKFRKKFSQRQGWYW</sequence>
<keyword evidence="3" id="KW-0472">Membrane</keyword>
<feature type="transmembrane region" description="Helical" evidence="3">
    <location>
        <begin position="95"/>
        <end position="116"/>
    </location>
</feature>
<keyword evidence="3" id="KW-1133">Transmembrane helix</keyword>
<accession>I4B679</accession>
<feature type="transmembrane region" description="Helical" evidence="3">
    <location>
        <begin position="200"/>
        <end position="220"/>
    </location>
</feature>
<dbReference type="InterPro" id="IPR003591">
    <property type="entry name" value="Leu-rich_rpt_typical-subtyp"/>
</dbReference>
<feature type="transmembrane region" description="Helical" evidence="3">
    <location>
        <begin position="122"/>
        <end position="146"/>
    </location>
</feature>
<dbReference type="Proteomes" id="UP000006048">
    <property type="component" value="Chromosome"/>
</dbReference>
<dbReference type="RefSeq" id="WP_014803292.1">
    <property type="nucleotide sequence ID" value="NC_018020.1"/>
</dbReference>
<dbReference type="Gene3D" id="3.80.10.10">
    <property type="entry name" value="Ribonuclease Inhibitor"/>
    <property type="match status" value="1"/>
</dbReference>
<keyword evidence="3" id="KW-0812">Transmembrane</keyword>
<feature type="transmembrane region" description="Helical" evidence="3">
    <location>
        <begin position="63"/>
        <end position="83"/>
    </location>
</feature>
<dbReference type="SMART" id="SM00364">
    <property type="entry name" value="LRR_BAC"/>
    <property type="match status" value="4"/>
</dbReference>
<dbReference type="EMBL" id="CP002959">
    <property type="protein sequence ID" value="AFM12786.1"/>
    <property type="molecule type" value="Genomic_DNA"/>
</dbReference>
<dbReference type="PROSITE" id="PS51450">
    <property type="entry name" value="LRR"/>
    <property type="match status" value="1"/>
</dbReference>